<dbReference type="SUPFAM" id="SSF46689">
    <property type="entry name" value="Homeodomain-like"/>
    <property type="match status" value="1"/>
</dbReference>
<dbReference type="GO" id="GO:0048663">
    <property type="term" value="P:neuron fate commitment"/>
    <property type="evidence" value="ECO:0007669"/>
    <property type="project" value="UniProtKB-ARBA"/>
</dbReference>
<dbReference type="Pfam" id="PF00046">
    <property type="entry name" value="Homeodomain"/>
    <property type="match status" value="1"/>
</dbReference>
<dbReference type="CDD" id="cd00086">
    <property type="entry name" value="homeodomain"/>
    <property type="match status" value="1"/>
</dbReference>
<evidence type="ECO:0000256" key="6">
    <source>
        <dbReference type="PROSITE-ProRule" id="PRU00108"/>
    </source>
</evidence>
<dbReference type="Proteomes" id="UP000276776">
    <property type="component" value="Unassembled WGS sequence"/>
</dbReference>
<keyword evidence="10" id="KW-1185">Reference proteome</keyword>
<evidence type="ECO:0000256" key="2">
    <source>
        <dbReference type="ARBA" id="ARBA00022473"/>
    </source>
</evidence>
<sequence length="328" mass="36278">MRNFCQKLASLKKDPEVIPMRVNASKIEIIELKLEPLPAMLDDRKAARILRLTALTEYANCRAFDMFTSIDALLQNESTIVNSSTGGCQLTATTIATAAAFENCRRNYAEVVQNIDTSRSNEDHLTFDTRNSQMLSGKLSHCNTLSDMGSKHAGTSLSPSSASFLFPSVSATTSSLSLPTSSSLSKSSIPTTSITKPASSSLAAATAVAPMIRDHLPYSSVFQAANIPLLYDHLALTINLLLLAIAVNAWQTLGKIRRPRTAFTTEQLIELEKNFAQNRYLSRPRRYQLAQELHLSETQVKIWFQNRRMKNKRSASGMLNLNENPNHV</sequence>
<gene>
    <name evidence="9" type="ORF">TCLT_LOCUS9029</name>
</gene>
<accession>A0A0N5D7J1</accession>
<evidence type="ECO:0000256" key="4">
    <source>
        <dbReference type="ARBA" id="ARBA00023155"/>
    </source>
</evidence>
<dbReference type="GO" id="GO:0005634">
    <property type="term" value="C:nucleus"/>
    <property type="evidence" value="ECO:0007669"/>
    <property type="project" value="UniProtKB-SubCell"/>
</dbReference>
<keyword evidence="3 6" id="KW-0238">DNA-binding</keyword>
<reference evidence="9 10" key="2">
    <citation type="submission" date="2018-11" db="EMBL/GenBank/DDBJ databases">
        <authorList>
            <consortium name="Pathogen Informatics"/>
        </authorList>
    </citation>
    <scope>NUCLEOTIDE SEQUENCE [LARGE SCALE GENOMIC DNA]</scope>
</reference>
<dbReference type="PRINTS" id="PR00024">
    <property type="entry name" value="HOMEOBOX"/>
</dbReference>
<dbReference type="InterPro" id="IPR009057">
    <property type="entry name" value="Homeodomain-like_sf"/>
</dbReference>
<dbReference type="PANTHER" id="PTHR24335">
    <property type="entry name" value="MOTOR NEURON AND PANCREAS HOMEOBOX PROTEIN"/>
    <property type="match status" value="1"/>
</dbReference>
<dbReference type="PROSITE" id="PS00027">
    <property type="entry name" value="HOMEOBOX_1"/>
    <property type="match status" value="1"/>
</dbReference>
<comment type="subcellular location">
    <subcellularLocation>
        <location evidence="1 6 7">Nucleus</location>
    </subcellularLocation>
</comment>
<dbReference type="GO" id="GO:0048812">
    <property type="term" value="P:neuron projection morphogenesis"/>
    <property type="evidence" value="ECO:0007669"/>
    <property type="project" value="TreeGrafter"/>
</dbReference>
<evidence type="ECO:0000256" key="5">
    <source>
        <dbReference type="ARBA" id="ARBA00023242"/>
    </source>
</evidence>
<dbReference type="FunFam" id="1.10.10.60:FF:000417">
    <property type="entry name" value="Even-skipped homeobox 1"/>
    <property type="match status" value="1"/>
</dbReference>
<name>A0A0N5D7J1_THECL</name>
<keyword evidence="4 6" id="KW-0371">Homeobox</keyword>
<keyword evidence="5 6" id="KW-0539">Nucleus</keyword>
<evidence type="ECO:0000256" key="3">
    <source>
        <dbReference type="ARBA" id="ARBA00023125"/>
    </source>
</evidence>
<dbReference type="InterPro" id="IPR042768">
    <property type="entry name" value="MNX1/Ceh-12"/>
</dbReference>
<feature type="domain" description="Homeobox" evidence="8">
    <location>
        <begin position="254"/>
        <end position="314"/>
    </location>
</feature>
<dbReference type="AlphaFoldDB" id="A0A0N5D7J1"/>
<proteinExistence type="predicted"/>
<dbReference type="PROSITE" id="PS50071">
    <property type="entry name" value="HOMEOBOX_2"/>
    <property type="match status" value="1"/>
</dbReference>
<organism evidence="11">
    <name type="scientific">Thelazia callipaeda</name>
    <name type="common">Oriental eyeworm</name>
    <name type="synonym">Parasitic nematode</name>
    <dbReference type="NCBI Taxonomy" id="103827"/>
    <lineage>
        <taxon>Eukaryota</taxon>
        <taxon>Metazoa</taxon>
        <taxon>Ecdysozoa</taxon>
        <taxon>Nematoda</taxon>
        <taxon>Chromadorea</taxon>
        <taxon>Rhabditida</taxon>
        <taxon>Spirurina</taxon>
        <taxon>Spiruromorpha</taxon>
        <taxon>Thelazioidea</taxon>
        <taxon>Thelaziidae</taxon>
        <taxon>Thelazia</taxon>
    </lineage>
</organism>
<dbReference type="Gene3D" id="1.10.10.60">
    <property type="entry name" value="Homeodomain-like"/>
    <property type="match status" value="1"/>
</dbReference>
<dbReference type="GO" id="GO:0007417">
    <property type="term" value="P:central nervous system development"/>
    <property type="evidence" value="ECO:0007669"/>
    <property type="project" value="TreeGrafter"/>
</dbReference>
<dbReference type="STRING" id="103827.A0A0N5D7J1"/>
<dbReference type="InterPro" id="IPR020479">
    <property type="entry name" value="HD_metazoa"/>
</dbReference>
<keyword evidence="2" id="KW-0217">Developmental protein</keyword>
<evidence type="ECO:0000313" key="9">
    <source>
        <dbReference type="EMBL" id="VDN06629.1"/>
    </source>
</evidence>
<dbReference type="GO" id="GO:1990837">
    <property type="term" value="F:sequence-specific double-stranded DNA binding"/>
    <property type="evidence" value="ECO:0007669"/>
    <property type="project" value="TreeGrafter"/>
</dbReference>
<evidence type="ECO:0000256" key="1">
    <source>
        <dbReference type="ARBA" id="ARBA00004123"/>
    </source>
</evidence>
<dbReference type="WBParaSite" id="TCLT_0000904001-mRNA-1">
    <property type="protein sequence ID" value="TCLT_0000904001-mRNA-1"/>
    <property type="gene ID" value="TCLT_0000904001"/>
</dbReference>
<dbReference type="GO" id="GO:0000981">
    <property type="term" value="F:DNA-binding transcription factor activity, RNA polymerase II-specific"/>
    <property type="evidence" value="ECO:0007669"/>
    <property type="project" value="InterPro"/>
</dbReference>
<dbReference type="InterPro" id="IPR001356">
    <property type="entry name" value="HD"/>
</dbReference>
<evidence type="ECO:0000259" key="8">
    <source>
        <dbReference type="PROSITE" id="PS50071"/>
    </source>
</evidence>
<dbReference type="InterPro" id="IPR017970">
    <property type="entry name" value="Homeobox_CS"/>
</dbReference>
<evidence type="ECO:0000313" key="10">
    <source>
        <dbReference type="Proteomes" id="UP000276776"/>
    </source>
</evidence>
<dbReference type="SMART" id="SM00389">
    <property type="entry name" value="HOX"/>
    <property type="match status" value="1"/>
</dbReference>
<dbReference type="PANTHER" id="PTHR24335:SF4">
    <property type="entry name" value="EXTRA-EXTRA"/>
    <property type="match status" value="1"/>
</dbReference>
<reference evidence="11" key="1">
    <citation type="submission" date="2017-02" db="UniProtKB">
        <authorList>
            <consortium name="WormBaseParasite"/>
        </authorList>
    </citation>
    <scope>IDENTIFICATION</scope>
</reference>
<dbReference type="EMBL" id="UYYF01004720">
    <property type="protein sequence ID" value="VDN06629.1"/>
    <property type="molecule type" value="Genomic_DNA"/>
</dbReference>
<feature type="DNA-binding region" description="Homeobox" evidence="6">
    <location>
        <begin position="256"/>
        <end position="315"/>
    </location>
</feature>
<protein>
    <submittedName>
        <fullName evidence="11">Homeobox domain-containing protein</fullName>
    </submittedName>
</protein>
<evidence type="ECO:0000313" key="11">
    <source>
        <dbReference type="WBParaSite" id="TCLT_0000904001-mRNA-1"/>
    </source>
</evidence>
<dbReference type="OrthoDB" id="6159439at2759"/>
<evidence type="ECO:0000256" key="7">
    <source>
        <dbReference type="RuleBase" id="RU000682"/>
    </source>
</evidence>